<evidence type="ECO:0000313" key="1">
    <source>
        <dbReference type="EMBL" id="MTB94715.1"/>
    </source>
</evidence>
<dbReference type="PANTHER" id="PTHR38479:SF2">
    <property type="entry name" value="WINGED HELIX DNA-BINDING DOMAIN-CONTAINING PROTEIN"/>
    <property type="match status" value="1"/>
</dbReference>
<accession>A0A6I3JAK2</accession>
<dbReference type="Proteomes" id="UP000433406">
    <property type="component" value="Unassembled WGS sequence"/>
</dbReference>
<dbReference type="RefSeq" id="WP_154614459.1">
    <property type="nucleotide sequence ID" value="NZ_CP053660.1"/>
</dbReference>
<proteinExistence type="predicted"/>
<keyword evidence="2" id="KW-1185">Reference proteome</keyword>
<name>A0A6I3JAK2_9ACTN</name>
<organism evidence="1 2">
    <name type="scientific">Nocardioides marmotae</name>
    <dbReference type="NCBI Taxonomy" id="2663857"/>
    <lineage>
        <taxon>Bacteria</taxon>
        <taxon>Bacillati</taxon>
        <taxon>Actinomycetota</taxon>
        <taxon>Actinomycetes</taxon>
        <taxon>Propionibacteriales</taxon>
        <taxon>Nocardioidaceae</taxon>
        <taxon>Nocardioides</taxon>
    </lineage>
</organism>
<sequence>MSPHDIGRWRLACQRLSAPYAGSAADVVSHLLAVQAENPGQSAWAVATRTTRRDAADLAGLLASGEVVRTHVLRPTWHLVAAADLTWLIDLTAPRVRPTFERQLTAGGWSAADVDRAWGAVLDALAARPDLTREELAAELAARGTTATGHELMLLLGYAELERLVCSGRPTAEGTHTYATYDARVPPTPQPDRDEALARLARRYLAGHGPATERDLAYWATLTLGDVRRGLAGAADDLASFEHDGRTFWHAAGDGPPAGGPDPAGHLLQILDETYRGYQDSRMLLDAAGLAPAGRETAIGMAVVDAQLVGSMRRTLGARARFDVAPYRPLATREVAALHDAAERYAAFLGLEADLRLADG</sequence>
<protein>
    <submittedName>
        <fullName evidence="1">Uncharacterized protein</fullName>
    </submittedName>
</protein>
<reference evidence="1 2" key="1">
    <citation type="submission" date="2019-10" db="EMBL/GenBank/DDBJ databases">
        <title>Nocardioides novel species isolated from the excrement of Marmot.</title>
        <authorList>
            <person name="Zhang G."/>
        </authorList>
    </citation>
    <scope>NUCLEOTIDE SEQUENCE [LARGE SCALE GENOMIC DNA]</scope>
    <source>
        <strain evidence="2">zg-579</strain>
    </source>
</reference>
<dbReference type="Pfam" id="PF06224">
    <property type="entry name" value="AlkZ-like"/>
    <property type="match status" value="1"/>
</dbReference>
<dbReference type="EMBL" id="WLCI01000006">
    <property type="protein sequence ID" value="MTB94715.1"/>
    <property type="molecule type" value="Genomic_DNA"/>
</dbReference>
<dbReference type="InterPro" id="IPR009351">
    <property type="entry name" value="AlkZ-like"/>
</dbReference>
<dbReference type="AlphaFoldDB" id="A0A6I3JAK2"/>
<gene>
    <name evidence="1" type="ORF">GGQ22_06430</name>
</gene>
<evidence type="ECO:0000313" key="2">
    <source>
        <dbReference type="Proteomes" id="UP000433406"/>
    </source>
</evidence>
<dbReference type="PANTHER" id="PTHR38479">
    <property type="entry name" value="LMO0824 PROTEIN"/>
    <property type="match status" value="1"/>
</dbReference>
<comment type="caution">
    <text evidence="1">The sequence shown here is derived from an EMBL/GenBank/DDBJ whole genome shotgun (WGS) entry which is preliminary data.</text>
</comment>